<dbReference type="RefSeq" id="YP_010087033.1">
    <property type="nucleotide sequence ID" value="NC_055502.1"/>
</dbReference>
<accession>A0A346TPX0</accession>
<evidence type="ECO:0000313" key="2">
    <source>
        <dbReference type="Proteomes" id="UP000503448"/>
    </source>
</evidence>
<dbReference type="EMBL" id="MH320559">
    <property type="protein sequence ID" value="AXU41630.1"/>
    <property type="molecule type" value="Genomic_DNA"/>
</dbReference>
<dbReference type="Pfam" id="PF06878">
    <property type="entry name" value="Pkip-1"/>
    <property type="match status" value="1"/>
</dbReference>
<protein>
    <submittedName>
        <fullName evidence="1">PKIP-1</fullName>
    </submittedName>
</protein>
<evidence type="ECO:0000313" key="1">
    <source>
        <dbReference type="EMBL" id="AXU41630.1"/>
    </source>
</evidence>
<organism evidence="1 2">
    <name type="scientific">Spodoptera eridania nucleopolyhedrovirus</name>
    <dbReference type="NCBI Taxonomy" id="2315721"/>
    <lineage>
        <taxon>Viruses</taxon>
        <taxon>Viruses incertae sedis</taxon>
        <taxon>Naldaviricetes</taxon>
        <taxon>Lefavirales</taxon>
        <taxon>Baculoviridae</taxon>
        <taxon>Alphabaculovirus</taxon>
        <taxon>Alphabaculovirus speridaniae</taxon>
    </lineage>
</organism>
<proteinExistence type="predicted"/>
<reference evidence="1 2" key="1">
    <citation type="submission" date="2018-05" db="EMBL/GenBank/DDBJ databases">
        <title>The complete genome sequence of an alphabaculovirus isolated from the southern armyworm, Spodoptera eridania.</title>
        <authorList>
            <person name="Harrison R.L."/>
            <person name="Rowley D.L."/>
        </authorList>
    </citation>
    <scope>NUCLEOTIDE SEQUENCE [LARGE SCALE GENOMIC DNA]</scope>
    <source>
        <strain evidence="1">251</strain>
    </source>
</reference>
<name>A0A346TPX0_9ABAC</name>
<dbReference type="Proteomes" id="UP000503448">
    <property type="component" value="Segment"/>
</dbReference>
<dbReference type="InterPro" id="IPR009672">
    <property type="entry name" value="Pkip-1"/>
</dbReference>
<dbReference type="KEGG" id="vg:65102280"/>
<keyword evidence="2" id="KW-1185">Reference proteome</keyword>
<sequence>MQDERILILAEKDRNLKIQYENKVMSVLKKGGKIDENTKNELIIMVADQFGIEEQLYSLRHNQTDDRRKEFINNLKELDFSNYEVEEMLNADVDCDFLSKKYKATTKPESIQTAFANNSKKFVKILKQFVDKRNVYRKSENANLLQELVLLKSNLIKHLCTMEKLSM</sequence>
<dbReference type="GeneID" id="65102280"/>